<dbReference type="OrthoDB" id="15711at10239"/>
<protein>
    <submittedName>
        <fullName evidence="1">Uncharacterized protein</fullName>
    </submittedName>
</protein>
<organism evidence="1 2">
    <name type="scientific">Staphylococcus phage 6ec</name>
    <dbReference type="NCBI Taxonomy" id="1500386"/>
    <lineage>
        <taxon>Viruses</taxon>
        <taxon>Duplodnaviria</taxon>
        <taxon>Heunggongvirae</taxon>
        <taxon>Uroviricota</taxon>
        <taxon>Caudoviricetes</taxon>
        <taxon>Sextaecvirus</taxon>
        <taxon>Sextaecvirus sextaec</taxon>
    </lineage>
</organism>
<dbReference type="Proteomes" id="UP000026999">
    <property type="component" value="Segment"/>
</dbReference>
<dbReference type="KEGG" id="vg:19685785"/>
<proteinExistence type="predicted"/>
<accession>A0A060AFE4</accession>
<name>A0A060AFE4_9CAUD</name>
<sequence>MDFKQVFLYDGTPYLAFRGSDGEYDYPNDEWTETPPPEGLYEPIYFNGNEWKGASKEEWEKSIQKKKEEELSKLPPYEPTPIERLAATSQLQTAKTARRLQTLEQTQAKNLVNDAEKDRKIKVLEEQVARLMLELTKKGSVE</sequence>
<gene>
    <name evidence="1" type="ORF">PHAGE6E_43</name>
</gene>
<dbReference type="GeneID" id="19685785"/>
<reference evidence="1 2" key="1">
    <citation type="journal article" date="2014" name="Genome Announc.">
        <title>Complete Genome Sequence of a Staphylococcus epidermidis Bacteriophage Isolated from the Anterior Nares of Humans.</title>
        <authorList>
            <person name="Aswani V.H."/>
            <person name="Tremblay D.M."/>
            <person name="Moineau S."/>
            <person name="Shukla S.K."/>
        </authorList>
    </citation>
    <scope>NUCLEOTIDE SEQUENCE [LARGE SCALE GENOMIC DNA]</scope>
</reference>
<dbReference type="RefSeq" id="YP_009042548.1">
    <property type="nucleotide sequence ID" value="NC_024355.1"/>
</dbReference>
<evidence type="ECO:0000313" key="2">
    <source>
        <dbReference type="Proteomes" id="UP000026999"/>
    </source>
</evidence>
<evidence type="ECO:0000313" key="1">
    <source>
        <dbReference type="EMBL" id="AIA64069.1"/>
    </source>
</evidence>
<keyword evidence="2" id="KW-1185">Reference proteome</keyword>
<dbReference type="EMBL" id="KJ804259">
    <property type="protein sequence ID" value="AIA64069.1"/>
    <property type="molecule type" value="Genomic_DNA"/>
</dbReference>